<dbReference type="RefSeq" id="WP_120723827.1">
    <property type="nucleotide sequence ID" value="NZ_RBAK01000001.1"/>
</dbReference>
<feature type="domain" description="Aminoglycoside phosphotransferase" evidence="1">
    <location>
        <begin position="51"/>
        <end position="250"/>
    </location>
</feature>
<evidence type="ECO:0000313" key="3">
    <source>
        <dbReference type="Proteomes" id="UP000281726"/>
    </source>
</evidence>
<keyword evidence="2" id="KW-0808">Transferase</keyword>
<evidence type="ECO:0000259" key="1">
    <source>
        <dbReference type="Pfam" id="PF01636"/>
    </source>
</evidence>
<dbReference type="Pfam" id="PF01636">
    <property type="entry name" value="APH"/>
    <property type="match status" value="1"/>
</dbReference>
<keyword evidence="3" id="KW-1185">Reference proteome</keyword>
<name>A0A3A9ZQH3_9ACTN</name>
<dbReference type="SUPFAM" id="SSF56112">
    <property type="entry name" value="Protein kinase-like (PK-like)"/>
    <property type="match status" value="1"/>
</dbReference>
<dbReference type="Proteomes" id="UP000281726">
    <property type="component" value="Unassembled WGS sequence"/>
</dbReference>
<dbReference type="GO" id="GO:0016740">
    <property type="term" value="F:transferase activity"/>
    <property type="evidence" value="ECO:0007669"/>
    <property type="project" value="UniProtKB-KW"/>
</dbReference>
<proteinExistence type="predicted"/>
<dbReference type="Gene3D" id="3.90.1200.10">
    <property type="match status" value="1"/>
</dbReference>
<dbReference type="OrthoDB" id="3723194at2"/>
<dbReference type="AlphaFoldDB" id="A0A3A9ZQH3"/>
<comment type="caution">
    <text evidence="2">The sequence shown here is derived from an EMBL/GenBank/DDBJ whole genome shotgun (WGS) entry which is preliminary data.</text>
</comment>
<accession>A0A3A9ZQH3</accession>
<dbReference type="InterPro" id="IPR011009">
    <property type="entry name" value="Kinase-like_dom_sf"/>
</dbReference>
<dbReference type="InterPro" id="IPR002575">
    <property type="entry name" value="Aminoglycoside_PTrfase"/>
</dbReference>
<gene>
    <name evidence="2" type="ORF">D7223_01085</name>
</gene>
<sequence length="305" mass="33384">MSRPSNGGRFSASAMAATLRHIADRIGIPADDARLLNLTNNAVFALPAAGIVVRISRARQLSDRAFKVAALGTWFAEIDAPTIRLQPGLSQPVDVDGTAATVWTYLPPLPPAPTLDDLGHVLRQFHHLPSPAFALPVWDPVGDAQRRIADAEGLSDHHRDILLTWCDRLSPRIEAVRDNTSPGLIHGDAHPGNLLRDINGSPVLCDFDATTLGPRQVDLVAVPVGEARFRRHGQHRRLAAAYGYDVTTDPHWPLLREARELKMIVAAVPRLHSSPGVADEFALRLRTITSHDDIPWTPFADLPRQ</sequence>
<dbReference type="EMBL" id="RBAK01000001">
    <property type="protein sequence ID" value="RKN50421.1"/>
    <property type="molecule type" value="Genomic_DNA"/>
</dbReference>
<protein>
    <submittedName>
        <fullName evidence="2">Aminoglycoside phosphotransferase</fullName>
    </submittedName>
</protein>
<organism evidence="2 3">
    <name type="scientific">Micromonospora endolithica</name>
    <dbReference type="NCBI Taxonomy" id="230091"/>
    <lineage>
        <taxon>Bacteria</taxon>
        <taxon>Bacillati</taxon>
        <taxon>Actinomycetota</taxon>
        <taxon>Actinomycetes</taxon>
        <taxon>Micromonosporales</taxon>
        <taxon>Micromonosporaceae</taxon>
        <taxon>Micromonospora</taxon>
    </lineage>
</organism>
<evidence type="ECO:0000313" key="2">
    <source>
        <dbReference type="EMBL" id="RKN50421.1"/>
    </source>
</evidence>
<reference evidence="2 3" key="1">
    <citation type="journal article" date="2004" name="Syst. Appl. Microbiol.">
        <title>Cryptoendolithic actinomycetes from antarctic sandstone rock samples: Micromonospora endolithica sp. nov. and two isolates related to Micromonospora coerulea Jensen 1932.</title>
        <authorList>
            <person name="Hirsch P."/>
            <person name="Mevs U."/>
            <person name="Kroppenstedt R.M."/>
            <person name="Schumann P."/>
            <person name="Stackebrandt E."/>
        </authorList>
    </citation>
    <scope>NUCLEOTIDE SEQUENCE [LARGE SCALE GENOMIC DNA]</scope>
    <source>
        <strain evidence="2 3">JCM 12677</strain>
    </source>
</reference>